<gene>
    <name evidence="1" type="ORF">KI387_034754</name>
</gene>
<comment type="caution">
    <text evidence="1">The sequence shown here is derived from an EMBL/GenBank/DDBJ whole genome shotgun (WGS) entry which is preliminary data.</text>
</comment>
<keyword evidence="2" id="KW-1185">Reference proteome</keyword>
<sequence>KDKRKVKNKTPEQLEEMKIKKLKRMQKLHAGKGTSVISNVANVLENGDEIHNENVENNDFAMNNDIELNDNVGMDEEIDMNPIVEPLPENPNVNPEICMKTLNEE</sequence>
<name>A0AA38F743_TAXCH</name>
<evidence type="ECO:0000313" key="2">
    <source>
        <dbReference type="Proteomes" id="UP000824469"/>
    </source>
</evidence>
<proteinExistence type="predicted"/>
<dbReference type="EMBL" id="JAHRHJ020003813">
    <property type="protein sequence ID" value="KAH9290637.1"/>
    <property type="molecule type" value="Genomic_DNA"/>
</dbReference>
<dbReference type="Proteomes" id="UP000824469">
    <property type="component" value="Unassembled WGS sequence"/>
</dbReference>
<accession>A0AA38F743</accession>
<protein>
    <submittedName>
        <fullName evidence="1">Uncharacterized protein</fullName>
    </submittedName>
</protein>
<dbReference type="AlphaFoldDB" id="A0AA38F743"/>
<feature type="non-terminal residue" evidence="1">
    <location>
        <position position="1"/>
    </location>
</feature>
<evidence type="ECO:0000313" key="1">
    <source>
        <dbReference type="EMBL" id="KAH9290637.1"/>
    </source>
</evidence>
<feature type="non-terminal residue" evidence="1">
    <location>
        <position position="105"/>
    </location>
</feature>
<organism evidence="1 2">
    <name type="scientific">Taxus chinensis</name>
    <name type="common">Chinese yew</name>
    <name type="synonym">Taxus wallichiana var. chinensis</name>
    <dbReference type="NCBI Taxonomy" id="29808"/>
    <lineage>
        <taxon>Eukaryota</taxon>
        <taxon>Viridiplantae</taxon>
        <taxon>Streptophyta</taxon>
        <taxon>Embryophyta</taxon>
        <taxon>Tracheophyta</taxon>
        <taxon>Spermatophyta</taxon>
        <taxon>Pinopsida</taxon>
        <taxon>Pinidae</taxon>
        <taxon>Conifers II</taxon>
        <taxon>Cupressales</taxon>
        <taxon>Taxaceae</taxon>
        <taxon>Taxus</taxon>
    </lineage>
</organism>
<reference evidence="1 2" key="1">
    <citation type="journal article" date="2021" name="Nat. Plants">
        <title>The Taxus genome provides insights into paclitaxel biosynthesis.</title>
        <authorList>
            <person name="Xiong X."/>
            <person name="Gou J."/>
            <person name="Liao Q."/>
            <person name="Li Y."/>
            <person name="Zhou Q."/>
            <person name="Bi G."/>
            <person name="Li C."/>
            <person name="Du R."/>
            <person name="Wang X."/>
            <person name="Sun T."/>
            <person name="Guo L."/>
            <person name="Liang H."/>
            <person name="Lu P."/>
            <person name="Wu Y."/>
            <person name="Zhang Z."/>
            <person name="Ro D.K."/>
            <person name="Shang Y."/>
            <person name="Huang S."/>
            <person name="Yan J."/>
        </authorList>
    </citation>
    <scope>NUCLEOTIDE SEQUENCE [LARGE SCALE GENOMIC DNA]</scope>
    <source>
        <strain evidence="1">Ta-2019</strain>
    </source>
</reference>